<dbReference type="InterPro" id="IPR013096">
    <property type="entry name" value="Cupin_2"/>
</dbReference>
<dbReference type="GeneID" id="28834447"/>
<protein>
    <recommendedName>
        <fullName evidence="2">Cupin type-2 domain-containing protein</fullName>
    </recommendedName>
</protein>
<dbReference type="AlphaFoldDB" id="A0A1B8GXH8"/>
<dbReference type="InterPro" id="IPR011051">
    <property type="entry name" value="RmlC_Cupin_sf"/>
</dbReference>
<feature type="domain" description="Cupin type-2" evidence="2">
    <location>
        <begin position="95"/>
        <end position="157"/>
    </location>
</feature>
<evidence type="ECO:0000313" key="4">
    <source>
        <dbReference type="Proteomes" id="UP000091956"/>
    </source>
</evidence>
<feature type="region of interest" description="Disordered" evidence="1">
    <location>
        <begin position="1"/>
        <end position="32"/>
    </location>
</feature>
<dbReference type="Pfam" id="PF07883">
    <property type="entry name" value="Cupin_2"/>
    <property type="match status" value="1"/>
</dbReference>
<proteinExistence type="predicted"/>
<dbReference type="InterPro" id="IPR014710">
    <property type="entry name" value="RmlC-like_jellyroll"/>
</dbReference>
<dbReference type="RefSeq" id="XP_018134270.1">
    <property type="nucleotide sequence ID" value="XM_018270589.2"/>
</dbReference>
<dbReference type="CDD" id="cd02231">
    <property type="entry name" value="cupin_BLL6423-like"/>
    <property type="match status" value="1"/>
</dbReference>
<dbReference type="EMBL" id="KV460208">
    <property type="protein sequence ID" value="OBU00538.1"/>
    <property type="molecule type" value="Genomic_DNA"/>
</dbReference>
<dbReference type="InterPro" id="IPR047142">
    <property type="entry name" value="OryJ/VirC-like"/>
</dbReference>
<feature type="compositionally biased region" description="Low complexity" evidence="1">
    <location>
        <begin position="9"/>
        <end position="28"/>
    </location>
</feature>
<dbReference type="PANTHER" id="PTHR36156">
    <property type="entry name" value="SLR2101 PROTEIN"/>
    <property type="match status" value="1"/>
</dbReference>
<accession>A0A1B8GXH8</accession>
<dbReference type="Proteomes" id="UP000091956">
    <property type="component" value="Unassembled WGS sequence"/>
</dbReference>
<dbReference type="Gene3D" id="2.60.120.10">
    <property type="entry name" value="Jelly Rolls"/>
    <property type="match status" value="1"/>
</dbReference>
<reference evidence="4" key="2">
    <citation type="journal article" date="2018" name="Nat. Commun.">
        <title>Extreme sensitivity to ultraviolet light in the fungal pathogen causing white-nose syndrome of bats.</title>
        <authorList>
            <person name="Palmer J.M."/>
            <person name="Drees K.P."/>
            <person name="Foster J.T."/>
            <person name="Lindner D.L."/>
        </authorList>
    </citation>
    <scope>NUCLEOTIDE SEQUENCE [LARGE SCALE GENOMIC DNA]</scope>
    <source>
        <strain evidence="4">UAMH 10579</strain>
    </source>
</reference>
<gene>
    <name evidence="3" type="ORF">VE01_01061</name>
</gene>
<evidence type="ECO:0000256" key="1">
    <source>
        <dbReference type="SAM" id="MobiDB-lite"/>
    </source>
</evidence>
<dbReference type="OrthoDB" id="5840532at2759"/>
<dbReference type="PANTHER" id="PTHR36156:SF2">
    <property type="entry name" value="CUPIN TYPE-2 DOMAIN-CONTAINING PROTEIN"/>
    <property type="match status" value="1"/>
</dbReference>
<evidence type="ECO:0000313" key="3">
    <source>
        <dbReference type="EMBL" id="OBU00538.1"/>
    </source>
</evidence>
<name>A0A1B8GXH8_9PEZI</name>
<keyword evidence="4" id="KW-1185">Reference proteome</keyword>
<sequence>MANLYPAPTNHITTTDPTTGESTFHSSSTPPPFIDPLPSFRVHYVYSTTSSPAGGPPIKDDEDLKNYEGIAAKPKVHFPTAGGTGGCLIHFSPNPEQMKGAMHTTSTLDYIFIIDGTMELGMASGETRILKKGDSAVQRATTHWWRNTSRTEPAIMAAVSVGIEGAVEDEMRIVGVVPEGNGKEKGE</sequence>
<evidence type="ECO:0000259" key="2">
    <source>
        <dbReference type="Pfam" id="PF07883"/>
    </source>
</evidence>
<dbReference type="SUPFAM" id="SSF51182">
    <property type="entry name" value="RmlC-like cupins"/>
    <property type="match status" value="1"/>
</dbReference>
<organism evidence="3 4">
    <name type="scientific">Pseudogymnoascus verrucosus</name>
    <dbReference type="NCBI Taxonomy" id="342668"/>
    <lineage>
        <taxon>Eukaryota</taxon>
        <taxon>Fungi</taxon>
        <taxon>Dikarya</taxon>
        <taxon>Ascomycota</taxon>
        <taxon>Pezizomycotina</taxon>
        <taxon>Leotiomycetes</taxon>
        <taxon>Thelebolales</taxon>
        <taxon>Thelebolaceae</taxon>
        <taxon>Pseudogymnoascus</taxon>
    </lineage>
</organism>
<reference evidence="3 4" key="1">
    <citation type="submission" date="2016-03" db="EMBL/GenBank/DDBJ databases">
        <title>Comparative genomics of Pseudogymnoascus destructans, the fungus causing white-nose syndrome of bats.</title>
        <authorList>
            <person name="Palmer J.M."/>
            <person name="Drees K.P."/>
            <person name="Foster J.T."/>
            <person name="Lindner D.L."/>
        </authorList>
    </citation>
    <scope>NUCLEOTIDE SEQUENCE [LARGE SCALE GENOMIC DNA]</scope>
    <source>
        <strain evidence="3 4">UAMH 10579</strain>
    </source>
</reference>